<dbReference type="GO" id="GO:0046872">
    <property type="term" value="F:metal ion binding"/>
    <property type="evidence" value="ECO:0007669"/>
    <property type="project" value="UniProtKB-KW"/>
</dbReference>
<evidence type="ECO:0000256" key="2">
    <source>
        <dbReference type="ARBA" id="ARBA00022723"/>
    </source>
</evidence>
<accession>A0A132AC34</accession>
<name>A0A132AC34_SARSC</name>
<dbReference type="AlphaFoldDB" id="A0A132AC34"/>
<dbReference type="GO" id="GO:0008081">
    <property type="term" value="F:phosphoric diester hydrolase activity"/>
    <property type="evidence" value="ECO:0007669"/>
    <property type="project" value="InterPro"/>
</dbReference>
<evidence type="ECO:0000256" key="3">
    <source>
        <dbReference type="ARBA" id="ARBA00022842"/>
    </source>
</evidence>
<gene>
    <name evidence="6" type="ORF">QR98_0070640</name>
</gene>
<dbReference type="Gene3D" id="3.20.20.190">
    <property type="entry name" value="Phosphatidylinositol (PI) phosphodiesterase"/>
    <property type="match status" value="1"/>
</dbReference>
<keyword evidence="2" id="KW-0479">Metal-binding</keyword>
<keyword evidence="4" id="KW-1015">Disulfide bond</keyword>
<dbReference type="GO" id="GO:0006629">
    <property type="term" value="P:lipid metabolic process"/>
    <property type="evidence" value="ECO:0007669"/>
    <property type="project" value="InterPro"/>
</dbReference>
<comment type="caution">
    <text evidence="6">The sequence shown here is derived from an EMBL/GenBank/DDBJ whole genome shotgun (WGS) entry which is preliminary data.</text>
</comment>
<organism evidence="6 7">
    <name type="scientific">Sarcoptes scabiei</name>
    <name type="common">Itch mite</name>
    <name type="synonym">Acarus scabiei</name>
    <dbReference type="NCBI Taxonomy" id="52283"/>
    <lineage>
        <taxon>Eukaryota</taxon>
        <taxon>Metazoa</taxon>
        <taxon>Ecdysozoa</taxon>
        <taxon>Arthropoda</taxon>
        <taxon>Chelicerata</taxon>
        <taxon>Arachnida</taxon>
        <taxon>Acari</taxon>
        <taxon>Acariformes</taxon>
        <taxon>Sarcoptiformes</taxon>
        <taxon>Astigmata</taxon>
        <taxon>Psoroptidia</taxon>
        <taxon>Sarcoptoidea</taxon>
        <taxon>Sarcoptidae</taxon>
        <taxon>Sarcoptinae</taxon>
        <taxon>Sarcoptes</taxon>
    </lineage>
</organism>
<dbReference type="Proteomes" id="UP000616769">
    <property type="component" value="Unassembled WGS sequence"/>
</dbReference>
<evidence type="ECO:0000256" key="5">
    <source>
        <dbReference type="ARBA" id="ARBA00023239"/>
    </source>
</evidence>
<evidence type="ECO:0000313" key="6">
    <source>
        <dbReference type="EMBL" id="KPM08542.1"/>
    </source>
</evidence>
<protein>
    <submittedName>
        <fullName evidence="6">Uncharacterized protein</fullName>
    </submittedName>
</protein>
<dbReference type="GO" id="GO:0016829">
    <property type="term" value="F:lyase activity"/>
    <property type="evidence" value="ECO:0007669"/>
    <property type="project" value="UniProtKB-KW"/>
</dbReference>
<evidence type="ECO:0000256" key="1">
    <source>
        <dbReference type="ARBA" id="ARBA00000110"/>
    </source>
</evidence>
<keyword evidence="5" id="KW-0456">Lyase</keyword>
<dbReference type="OrthoDB" id="1046782at2759"/>
<dbReference type="EMBL" id="JXLN01012490">
    <property type="protein sequence ID" value="KPM08542.1"/>
    <property type="molecule type" value="Genomic_DNA"/>
</dbReference>
<dbReference type="SUPFAM" id="SSF51695">
    <property type="entry name" value="PLC-like phosphodiesterases"/>
    <property type="match status" value="1"/>
</dbReference>
<keyword evidence="3" id="KW-0460">Magnesium</keyword>
<comment type="catalytic activity">
    <reaction evidence="1">
        <text>an N-(acyl)-sphingosylphosphoethanolamine = an N-(acyl)-sphingosyl-1,3-cyclic phosphate + ethanolamine</text>
        <dbReference type="Rhea" id="RHEA:60648"/>
        <dbReference type="ChEBI" id="CHEBI:57603"/>
        <dbReference type="ChEBI" id="CHEBI:143891"/>
        <dbReference type="ChEBI" id="CHEBI:143892"/>
    </reaction>
</comment>
<dbReference type="VEuPathDB" id="VectorBase:SSCA010110"/>
<proteinExistence type="predicted"/>
<evidence type="ECO:0000313" key="7">
    <source>
        <dbReference type="Proteomes" id="UP000616769"/>
    </source>
</evidence>
<dbReference type="InterPro" id="IPR017946">
    <property type="entry name" value="PLC-like_Pdiesterase_TIM-brl"/>
</dbReference>
<sequence length="228" mass="27397">MERLFGFKLQIYGQSFEIETTFEKYFTRFAEFINDLDDPNEEDHQQSFESDLLRFETELNRTKVWLTVASAVDVSKANLIRRNFIVRAIEIHWRRPTTPSRNDFIAILRVNDSRQIRRYPLIDPKTNQTLSHYLKTDLEFDYQNLPDLDNGLQEFCLQYFVIYMNDRGETEAINCVRMQSRWMQKLLDLIENRTLSELMIPGTHDASSFTKYNYFDYTFDGNEKKIYR</sequence>
<evidence type="ECO:0000256" key="4">
    <source>
        <dbReference type="ARBA" id="ARBA00023157"/>
    </source>
</evidence>
<reference evidence="6 7" key="1">
    <citation type="journal article" date="2015" name="Parasit. Vectors">
        <title>Draft genome of the scabies mite.</title>
        <authorList>
            <person name="Rider S.D.Jr."/>
            <person name="Morgan M.S."/>
            <person name="Arlian L.G."/>
        </authorList>
    </citation>
    <scope>NUCLEOTIDE SEQUENCE [LARGE SCALE GENOMIC DNA]</scope>
    <source>
        <strain evidence="6">Arlian Lab</strain>
    </source>
</reference>